<reference evidence="1" key="1">
    <citation type="submission" date="2023-03" db="EMBL/GenBank/DDBJ databases">
        <title>Chromosome-level genomes of two armyworms, Mythimna separata and Mythimna loreyi, provide insights into the biosynthesis and reception of sex pheromones.</title>
        <authorList>
            <person name="Zhao H."/>
        </authorList>
    </citation>
    <scope>NUCLEOTIDE SEQUENCE</scope>
    <source>
        <strain evidence="1">BeijingLab</strain>
    </source>
</reference>
<proteinExistence type="predicted"/>
<evidence type="ECO:0000313" key="1">
    <source>
        <dbReference type="EMBL" id="KAJ8708766.1"/>
    </source>
</evidence>
<keyword evidence="2" id="KW-1185">Reference proteome</keyword>
<gene>
    <name evidence="1" type="ORF">PYW08_010148</name>
</gene>
<accession>A0ACC2Q5S7</accession>
<organism evidence="1 2">
    <name type="scientific">Mythimna loreyi</name>
    <dbReference type="NCBI Taxonomy" id="667449"/>
    <lineage>
        <taxon>Eukaryota</taxon>
        <taxon>Metazoa</taxon>
        <taxon>Ecdysozoa</taxon>
        <taxon>Arthropoda</taxon>
        <taxon>Hexapoda</taxon>
        <taxon>Insecta</taxon>
        <taxon>Pterygota</taxon>
        <taxon>Neoptera</taxon>
        <taxon>Endopterygota</taxon>
        <taxon>Lepidoptera</taxon>
        <taxon>Glossata</taxon>
        <taxon>Ditrysia</taxon>
        <taxon>Noctuoidea</taxon>
        <taxon>Noctuidae</taxon>
        <taxon>Noctuinae</taxon>
        <taxon>Hadenini</taxon>
        <taxon>Mythimna</taxon>
    </lineage>
</organism>
<comment type="caution">
    <text evidence="1">The sequence shown here is derived from an EMBL/GenBank/DDBJ whole genome shotgun (WGS) entry which is preliminary data.</text>
</comment>
<sequence length="538" mass="60532">MASTSDAKPVRNAKKHGKILGSIVITAEELELIKTEFNEKLQQHFLFTKDKEEYSLSNLRSSKCIDTIIQKIKKEEEKSRLDSSYINIFRENYMIVQGIDGKERLYFRDKGAKLKMVLPLDEIFDIFWKKHIQYGHTDADTLIQILGRDYVVNHFAVQTISEVCYTCSGPKKPYYCCILDIISMKRSDFAFSHLMSCQDMFTGFTHLRPICGDNKISEICVELFKIFLDFGPPKQVIISDDVFIKALDQIQHLTTYAPMPIDIINVVKDVRKLNELCRKLDEWMAVNKFDNWCLACYGFQYNLNKDTRNRPKSSYDSVFKKITTCVVEDLTADEVDSSELSTSNDVTLVNKAVSTRSPIDFNAMSFKSSTRQDSPDSHSTDEVQEVPSISAMETQVDAVLESPDSHSTDEVQEIPSISAMDTQVDAVLDSADSHSTDEVQEIPSISAMETQVDAVLDSPDSHSTDEVQEIPSISAMETQVDAVLGSPDSHSSDEVQEVPCTSEISAVEGPILTFETDLNLAPADEIIQCDDKDPLAFD</sequence>
<protein>
    <submittedName>
        <fullName evidence="1">Uncharacterized protein</fullName>
    </submittedName>
</protein>
<name>A0ACC2Q5S7_9NEOP</name>
<dbReference type="Proteomes" id="UP001231649">
    <property type="component" value="Chromosome 25"/>
</dbReference>
<dbReference type="EMBL" id="CM056801">
    <property type="protein sequence ID" value="KAJ8708766.1"/>
    <property type="molecule type" value="Genomic_DNA"/>
</dbReference>
<evidence type="ECO:0000313" key="2">
    <source>
        <dbReference type="Proteomes" id="UP001231649"/>
    </source>
</evidence>